<evidence type="ECO:0000313" key="2">
    <source>
        <dbReference type="Proteomes" id="UP000002316"/>
    </source>
</evidence>
<dbReference type="RefSeq" id="XP_011775323.1">
    <property type="nucleotide sequence ID" value="XM_011777021.1"/>
</dbReference>
<dbReference type="AlphaFoldDB" id="C9ZUF8"/>
<name>C9ZUF8_TRYB9</name>
<dbReference type="Proteomes" id="UP000002316">
    <property type="component" value="Chromosome 7"/>
</dbReference>
<gene>
    <name evidence="1" type="ORF">TbgDal_VII8825</name>
</gene>
<accession>C9ZUF8</accession>
<dbReference type="GeneID" id="23863237"/>
<dbReference type="KEGG" id="tbg:TbgDal_VII8825"/>
<dbReference type="EMBL" id="FN554970">
    <property type="protein sequence ID" value="CBH13045.1"/>
    <property type="molecule type" value="Genomic_DNA"/>
</dbReference>
<evidence type="ECO:0000313" key="1">
    <source>
        <dbReference type="EMBL" id="CBH13045.1"/>
    </source>
</evidence>
<sequence>MIARVRLWCPAKLLPRLLWRPAFMPALVCVRSAICVEWWVCGAKHIQAQFCVCVSGSLVVRNCCFFFPPLISRNIRPGSFFFLFLHVGRGDFRAQVGKHTEFAESASRLRTIRRGCRPKLMCHHCE</sequence>
<proteinExistence type="predicted"/>
<reference evidence="2" key="1">
    <citation type="journal article" date="2010" name="PLoS Negl. Trop. Dis.">
        <title>The genome sequence of Trypanosoma brucei gambiense, causative agent of chronic human african trypanosomiasis.</title>
        <authorList>
            <person name="Jackson A.P."/>
            <person name="Sanders M."/>
            <person name="Berry A."/>
            <person name="McQuillan J."/>
            <person name="Aslett M.A."/>
            <person name="Quail M.A."/>
            <person name="Chukualim B."/>
            <person name="Capewell P."/>
            <person name="MacLeod A."/>
            <person name="Melville S.E."/>
            <person name="Gibson W."/>
            <person name="Barry J.D."/>
            <person name="Berriman M."/>
            <person name="Hertz-Fowler C."/>
        </authorList>
    </citation>
    <scope>NUCLEOTIDE SEQUENCE [LARGE SCALE GENOMIC DNA]</scope>
    <source>
        <strain evidence="2">MHOM/CI/86/DAL972</strain>
    </source>
</reference>
<protein>
    <submittedName>
        <fullName evidence="1">Uncharacterized protein</fullName>
    </submittedName>
</protein>
<organism evidence="1 2">
    <name type="scientific">Trypanosoma brucei gambiense (strain MHOM/CI/86/DAL972)</name>
    <dbReference type="NCBI Taxonomy" id="679716"/>
    <lineage>
        <taxon>Eukaryota</taxon>
        <taxon>Discoba</taxon>
        <taxon>Euglenozoa</taxon>
        <taxon>Kinetoplastea</taxon>
        <taxon>Metakinetoplastina</taxon>
        <taxon>Trypanosomatida</taxon>
        <taxon>Trypanosomatidae</taxon>
        <taxon>Trypanosoma</taxon>
    </lineage>
</organism>